<keyword evidence="5 9" id="KW-0627">Porphyrin biosynthesis</keyword>
<dbReference type="Proteomes" id="UP001501459">
    <property type="component" value="Unassembled WGS sequence"/>
</dbReference>
<evidence type="ECO:0000256" key="6">
    <source>
        <dbReference type="ARBA" id="ARBA00037589"/>
    </source>
</evidence>
<dbReference type="EC" id="4.2.1.75" evidence="3 9"/>
<comment type="similarity">
    <text evidence="2 9">Belongs to the uroporphyrinogen-III synthase family.</text>
</comment>
<keyword evidence="12" id="KW-1185">Reference proteome</keyword>
<evidence type="ECO:0000256" key="3">
    <source>
        <dbReference type="ARBA" id="ARBA00013109"/>
    </source>
</evidence>
<comment type="caution">
    <text evidence="11">The sequence shown here is derived from an EMBL/GenBank/DDBJ whole genome shotgun (WGS) entry which is preliminary data.</text>
</comment>
<dbReference type="InterPro" id="IPR003754">
    <property type="entry name" value="4pyrrol_synth_uPrphyn_synth"/>
</dbReference>
<organism evidence="11 12">
    <name type="scientific">Lentibacillus halophilus</name>
    <dbReference type="NCBI Taxonomy" id="295065"/>
    <lineage>
        <taxon>Bacteria</taxon>
        <taxon>Bacillati</taxon>
        <taxon>Bacillota</taxon>
        <taxon>Bacilli</taxon>
        <taxon>Bacillales</taxon>
        <taxon>Bacillaceae</taxon>
        <taxon>Lentibacillus</taxon>
    </lineage>
</organism>
<comment type="catalytic activity">
    <reaction evidence="8 9">
        <text>hydroxymethylbilane = uroporphyrinogen III + H2O</text>
        <dbReference type="Rhea" id="RHEA:18965"/>
        <dbReference type="ChEBI" id="CHEBI:15377"/>
        <dbReference type="ChEBI" id="CHEBI:57308"/>
        <dbReference type="ChEBI" id="CHEBI:57845"/>
        <dbReference type="EC" id="4.2.1.75"/>
    </reaction>
</comment>
<dbReference type="PANTHER" id="PTHR38042:SF1">
    <property type="entry name" value="UROPORPHYRINOGEN-III SYNTHASE, CHLOROPLASTIC"/>
    <property type="match status" value="1"/>
</dbReference>
<evidence type="ECO:0000256" key="5">
    <source>
        <dbReference type="ARBA" id="ARBA00023244"/>
    </source>
</evidence>
<evidence type="ECO:0000256" key="4">
    <source>
        <dbReference type="ARBA" id="ARBA00023239"/>
    </source>
</evidence>
<accession>A0ABN0ZBF5</accession>
<proteinExistence type="inferred from homology"/>
<reference evidence="11 12" key="1">
    <citation type="journal article" date="2019" name="Int. J. Syst. Evol. Microbiol.">
        <title>The Global Catalogue of Microorganisms (GCM) 10K type strain sequencing project: providing services to taxonomists for standard genome sequencing and annotation.</title>
        <authorList>
            <consortium name="The Broad Institute Genomics Platform"/>
            <consortium name="The Broad Institute Genome Sequencing Center for Infectious Disease"/>
            <person name="Wu L."/>
            <person name="Ma J."/>
        </authorList>
    </citation>
    <scope>NUCLEOTIDE SEQUENCE [LARGE SCALE GENOMIC DNA]</scope>
    <source>
        <strain evidence="11 12">JCM 12149</strain>
    </source>
</reference>
<dbReference type="InterPro" id="IPR039793">
    <property type="entry name" value="UROS/Hem4"/>
</dbReference>
<name>A0ABN0ZBF5_9BACI</name>
<evidence type="ECO:0000259" key="10">
    <source>
        <dbReference type="Pfam" id="PF02602"/>
    </source>
</evidence>
<dbReference type="EMBL" id="BAAADM010000054">
    <property type="protein sequence ID" value="GAA0442326.1"/>
    <property type="molecule type" value="Genomic_DNA"/>
</dbReference>
<comment type="pathway">
    <text evidence="1 9">Porphyrin-containing compound metabolism; protoporphyrin-IX biosynthesis; coproporphyrinogen-III from 5-aminolevulinate: step 3/4.</text>
</comment>
<evidence type="ECO:0000256" key="9">
    <source>
        <dbReference type="RuleBase" id="RU366031"/>
    </source>
</evidence>
<sequence>MMPPKLYGRNILITREKQQAQIFSDKVLERGGNPSVVPLLTISCKNHQDVMKPLQENTYFSWLFFTSVNGVHCFFQLLNFYNIDKAVLAESKLAAVGQKTAKALDEYGYQVDFIPSVYNAETMRNEFNYSNTHTDEHILLIKGNRSRRVLPDWFKEQGIPFEQMEVYETARNDASKDELNRQLRYNHPDIITFTSPSSVDAFMTLKETAISVNATIACIGTTTGERALDFGFRCPVVPNEFTIDGMLDQIGQYIEQKGWMDDE</sequence>
<feature type="domain" description="Tetrapyrrole biosynthesis uroporphyrinogen III synthase" evidence="10">
    <location>
        <begin position="25"/>
        <end position="247"/>
    </location>
</feature>
<dbReference type="CDD" id="cd06578">
    <property type="entry name" value="HemD"/>
    <property type="match status" value="1"/>
</dbReference>
<gene>
    <name evidence="11" type="primary">hemD</name>
    <name evidence="11" type="ORF">GCM10008983_19220</name>
</gene>
<evidence type="ECO:0000256" key="1">
    <source>
        <dbReference type="ARBA" id="ARBA00004772"/>
    </source>
</evidence>
<protein>
    <recommendedName>
        <fullName evidence="7 9">Uroporphyrinogen-III synthase</fullName>
        <ecNumber evidence="3 9">4.2.1.75</ecNumber>
    </recommendedName>
</protein>
<dbReference type="Pfam" id="PF02602">
    <property type="entry name" value="HEM4"/>
    <property type="match status" value="1"/>
</dbReference>
<evidence type="ECO:0000256" key="7">
    <source>
        <dbReference type="ARBA" id="ARBA00040167"/>
    </source>
</evidence>
<evidence type="ECO:0000256" key="8">
    <source>
        <dbReference type="ARBA" id="ARBA00048617"/>
    </source>
</evidence>
<evidence type="ECO:0000313" key="12">
    <source>
        <dbReference type="Proteomes" id="UP001501459"/>
    </source>
</evidence>
<evidence type="ECO:0000313" key="11">
    <source>
        <dbReference type="EMBL" id="GAA0442326.1"/>
    </source>
</evidence>
<keyword evidence="4 9" id="KW-0456">Lyase</keyword>
<dbReference type="PANTHER" id="PTHR38042">
    <property type="entry name" value="UROPORPHYRINOGEN-III SYNTHASE, CHLOROPLASTIC"/>
    <property type="match status" value="1"/>
</dbReference>
<evidence type="ECO:0000256" key="2">
    <source>
        <dbReference type="ARBA" id="ARBA00008133"/>
    </source>
</evidence>
<comment type="function">
    <text evidence="6 9">Catalyzes cyclization of the linear tetrapyrrole, hydroxymethylbilane, to the macrocyclic uroporphyrinogen III.</text>
</comment>
<dbReference type="Gene3D" id="3.40.50.10090">
    <property type="match status" value="2"/>
</dbReference>
<dbReference type="SUPFAM" id="SSF69618">
    <property type="entry name" value="HemD-like"/>
    <property type="match status" value="1"/>
</dbReference>
<dbReference type="InterPro" id="IPR036108">
    <property type="entry name" value="4pyrrol_syn_uPrphyn_synt_sf"/>
</dbReference>